<dbReference type="InterPro" id="IPR036318">
    <property type="entry name" value="FAD-bd_PCMH-like_sf"/>
</dbReference>
<feature type="domain" description="CBS" evidence="11">
    <location>
        <begin position="283"/>
        <end position="342"/>
    </location>
</feature>
<evidence type="ECO:0000256" key="10">
    <source>
        <dbReference type="SAM" id="Phobius"/>
    </source>
</evidence>
<dbReference type="PANTHER" id="PTHR43099">
    <property type="entry name" value="UPF0053 PROTEIN YRKA"/>
    <property type="match status" value="1"/>
</dbReference>
<protein>
    <submittedName>
        <fullName evidence="13">Putative hemolysin</fullName>
    </submittedName>
</protein>
<dbReference type="InterPro" id="IPR046342">
    <property type="entry name" value="CBS_dom_sf"/>
</dbReference>
<evidence type="ECO:0000256" key="4">
    <source>
        <dbReference type="ARBA" id="ARBA00022737"/>
    </source>
</evidence>
<dbReference type="SUPFAM" id="SSF56176">
    <property type="entry name" value="FAD-binding/transporter-associated domain-like"/>
    <property type="match status" value="1"/>
</dbReference>
<dbReference type="EMBL" id="VLKN01000002">
    <property type="protein sequence ID" value="TWI05001.1"/>
    <property type="molecule type" value="Genomic_DNA"/>
</dbReference>
<dbReference type="InterPro" id="IPR005170">
    <property type="entry name" value="Transptr-assoc_dom"/>
</dbReference>
<feature type="transmembrane region" description="Helical" evidence="10">
    <location>
        <begin position="6"/>
        <end position="25"/>
    </location>
</feature>
<dbReference type="Pfam" id="PF00571">
    <property type="entry name" value="CBS"/>
    <property type="match status" value="2"/>
</dbReference>
<dbReference type="Pfam" id="PF01595">
    <property type="entry name" value="CNNM"/>
    <property type="match status" value="1"/>
</dbReference>
<gene>
    <name evidence="13" type="ORF">IP90_01143</name>
</gene>
<evidence type="ECO:0000256" key="8">
    <source>
        <dbReference type="PROSITE-ProRule" id="PRU00703"/>
    </source>
</evidence>
<dbReference type="RefSeq" id="WP_144898643.1">
    <property type="nucleotide sequence ID" value="NZ_VLKN01000002.1"/>
</dbReference>
<evidence type="ECO:0000256" key="7">
    <source>
        <dbReference type="ARBA" id="ARBA00023136"/>
    </source>
</evidence>
<keyword evidence="4" id="KW-0677">Repeat</keyword>
<dbReference type="InterPro" id="IPR051676">
    <property type="entry name" value="UPF0053_domain"/>
</dbReference>
<dbReference type="InterPro" id="IPR044751">
    <property type="entry name" value="Ion_transp-like_CBS"/>
</dbReference>
<sequence length="441" mass="48344">MLELLIVVALIALNGFFAMSEMALMTSRKLRLRQMAEDPAHPSRGARKALALAEQPDDLLSTVQIGITLIGILAGVFGGDAIGLMIADWIDGVFPAAQKYARTIGITTAIVLITAGQVIFGELIPKRLALTNAEGIASGVAIPLDMLARGAKPVVFALGAINRLVLRLLGIKDDARNAITEEEIRLLVSESHEQGVIDAHERNMMNRVLRLGDRTAESLMTPRMRISWLDAAAPFEENLATMRDTPFSRYPVYRGSDQEVLGILEVKSLLDRLDQTAPELFDELRPPLFVSESTHAMKLLEIFREEQQSLALVVDEYGDIQGMVTVSDLMGAILGRLQSHDSGDDEAMVIVREDGSLLVDGALPIDELRELFGGARLPDEEEHDYHTAAGMTIARFGRIPHVGEHFAWSGWRIEVVDLDGPRVDKLLLTQLAEPDSDDDDG</sequence>
<evidence type="ECO:0000313" key="13">
    <source>
        <dbReference type="EMBL" id="TWI05001.1"/>
    </source>
</evidence>
<dbReference type="PROSITE" id="PS51371">
    <property type="entry name" value="CBS"/>
    <property type="match status" value="2"/>
</dbReference>
<dbReference type="InterPro" id="IPR000644">
    <property type="entry name" value="CBS_dom"/>
</dbReference>
<keyword evidence="5 9" id="KW-1133">Transmembrane helix</keyword>
<keyword evidence="2" id="KW-1003">Cell membrane</keyword>
<dbReference type="Gene3D" id="3.10.580.10">
    <property type="entry name" value="CBS-domain"/>
    <property type="match status" value="1"/>
</dbReference>
<feature type="transmembrane region" description="Helical" evidence="10">
    <location>
        <begin position="99"/>
        <end position="120"/>
    </location>
</feature>
<dbReference type="AlphaFoldDB" id="A0A562LBI7"/>
<dbReference type="Proteomes" id="UP000315167">
    <property type="component" value="Unassembled WGS sequence"/>
</dbReference>
<dbReference type="GO" id="GO:0005886">
    <property type="term" value="C:plasma membrane"/>
    <property type="evidence" value="ECO:0007669"/>
    <property type="project" value="UniProtKB-SubCell"/>
</dbReference>
<comment type="caution">
    <text evidence="13">The sequence shown here is derived from an EMBL/GenBank/DDBJ whole genome shotgun (WGS) entry which is preliminary data.</text>
</comment>
<dbReference type="SUPFAM" id="SSF54631">
    <property type="entry name" value="CBS-domain pair"/>
    <property type="match status" value="1"/>
</dbReference>
<dbReference type="PROSITE" id="PS51846">
    <property type="entry name" value="CNNM"/>
    <property type="match status" value="1"/>
</dbReference>
<proteinExistence type="predicted"/>
<dbReference type="FunFam" id="3.30.465.10:FF:000023">
    <property type="entry name" value="Magnesium and cobalt transporter"/>
    <property type="match status" value="1"/>
</dbReference>
<dbReference type="PANTHER" id="PTHR43099:SF5">
    <property type="entry name" value="HLYC_CORC FAMILY TRANSPORTER"/>
    <property type="match status" value="1"/>
</dbReference>
<reference evidence="13 14" key="1">
    <citation type="journal article" date="2015" name="Stand. Genomic Sci.">
        <title>Genomic Encyclopedia of Bacterial and Archaeal Type Strains, Phase III: the genomes of soil and plant-associated and newly described type strains.</title>
        <authorList>
            <person name="Whitman W.B."/>
            <person name="Woyke T."/>
            <person name="Klenk H.P."/>
            <person name="Zhou Y."/>
            <person name="Lilburn T.G."/>
            <person name="Beck B.J."/>
            <person name="De Vos P."/>
            <person name="Vandamme P."/>
            <person name="Eisen J.A."/>
            <person name="Garrity G."/>
            <person name="Hugenholtz P."/>
            <person name="Kyrpides N.C."/>
        </authorList>
    </citation>
    <scope>NUCLEOTIDE SEQUENCE [LARGE SCALE GENOMIC DNA]</scope>
    <source>
        <strain evidence="13 14">CGMCC 1.10821</strain>
    </source>
</reference>
<evidence type="ECO:0000256" key="1">
    <source>
        <dbReference type="ARBA" id="ARBA00004651"/>
    </source>
</evidence>
<dbReference type="CDD" id="cd04590">
    <property type="entry name" value="CBS_pair_CorC_HlyC_assoc"/>
    <property type="match status" value="1"/>
</dbReference>
<evidence type="ECO:0000256" key="6">
    <source>
        <dbReference type="ARBA" id="ARBA00023122"/>
    </source>
</evidence>
<feature type="domain" description="CBS" evidence="11">
    <location>
        <begin position="220"/>
        <end position="279"/>
    </location>
</feature>
<name>A0A562LBI7_9GAMM</name>
<evidence type="ECO:0000259" key="12">
    <source>
        <dbReference type="PROSITE" id="PS51846"/>
    </source>
</evidence>
<evidence type="ECO:0000313" key="14">
    <source>
        <dbReference type="Proteomes" id="UP000315167"/>
    </source>
</evidence>
<dbReference type="SMART" id="SM01091">
    <property type="entry name" value="CorC_HlyC"/>
    <property type="match status" value="1"/>
</dbReference>
<comment type="subcellular location">
    <subcellularLocation>
        <location evidence="1">Cell membrane</location>
        <topology evidence="1">Multi-pass membrane protein</topology>
    </subcellularLocation>
</comment>
<dbReference type="OrthoDB" id="9797674at2"/>
<dbReference type="SMART" id="SM00116">
    <property type="entry name" value="CBS"/>
    <property type="match status" value="2"/>
</dbReference>
<evidence type="ECO:0000256" key="2">
    <source>
        <dbReference type="ARBA" id="ARBA00022475"/>
    </source>
</evidence>
<dbReference type="GO" id="GO:0050660">
    <property type="term" value="F:flavin adenine dinucleotide binding"/>
    <property type="evidence" value="ECO:0007669"/>
    <property type="project" value="InterPro"/>
</dbReference>
<dbReference type="Pfam" id="PF03471">
    <property type="entry name" value="CorC_HlyC"/>
    <property type="match status" value="1"/>
</dbReference>
<evidence type="ECO:0000256" key="3">
    <source>
        <dbReference type="ARBA" id="ARBA00022692"/>
    </source>
</evidence>
<dbReference type="InterPro" id="IPR002550">
    <property type="entry name" value="CNNM"/>
</dbReference>
<evidence type="ECO:0000259" key="11">
    <source>
        <dbReference type="PROSITE" id="PS51371"/>
    </source>
</evidence>
<dbReference type="InterPro" id="IPR016169">
    <property type="entry name" value="FAD-bd_PCMH_sub2"/>
</dbReference>
<keyword evidence="7 9" id="KW-0472">Membrane</keyword>
<organism evidence="13 14">
    <name type="scientific">Luteimonas cucumeris</name>
    <dbReference type="NCBI Taxonomy" id="985012"/>
    <lineage>
        <taxon>Bacteria</taxon>
        <taxon>Pseudomonadati</taxon>
        <taxon>Pseudomonadota</taxon>
        <taxon>Gammaproteobacteria</taxon>
        <taxon>Lysobacterales</taxon>
        <taxon>Lysobacteraceae</taxon>
        <taxon>Luteimonas</taxon>
    </lineage>
</organism>
<keyword evidence="3 9" id="KW-0812">Transmembrane</keyword>
<evidence type="ECO:0000256" key="9">
    <source>
        <dbReference type="PROSITE-ProRule" id="PRU01193"/>
    </source>
</evidence>
<feature type="transmembrane region" description="Helical" evidence="10">
    <location>
        <begin position="65"/>
        <end position="87"/>
    </location>
</feature>
<evidence type="ECO:0000256" key="5">
    <source>
        <dbReference type="ARBA" id="ARBA00022989"/>
    </source>
</evidence>
<feature type="domain" description="CNNM transmembrane" evidence="12">
    <location>
        <begin position="1"/>
        <end position="201"/>
    </location>
</feature>
<keyword evidence="14" id="KW-1185">Reference proteome</keyword>
<keyword evidence="6 8" id="KW-0129">CBS domain</keyword>
<accession>A0A562LBI7</accession>
<dbReference type="Gene3D" id="3.30.465.10">
    <property type="match status" value="1"/>
</dbReference>